<dbReference type="WBParaSite" id="jg14594">
    <property type="protein sequence ID" value="jg14594"/>
    <property type="gene ID" value="jg14594"/>
</dbReference>
<dbReference type="InterPro" id="IPR036188">
    <property type="entry name" value="FAD/NAD-bd_sf"/>
</dbReference>
<dbReference type="Gene3D" id="3.50.50.60">
    <property type="entry name" value="FAD/NAD(P)-binding domain"/>
    <property type="match status" value="1"/>
</dbReference>
<dbReference type="Pfam" id="PF01494">
    <property type="entry name" value="FAD_binding_3"/>
    <property type="match status" value="1"/>
</dbReference>
<evidence type="ECO:0000313" key="6">
    <source>
        <dbReference type="Proteomes" id="UP000887574"/>
    </source>
</evidence>
<keyword evidence="6" id="KW-1185">Reference proteome</keyword>
<dbReference type="PANTHER" id="PTHR46972">
    <property type="entry name" value="MONOOXYGENASE ASQM-RELATED"/>
    <property type="match status" value="1"/>
</dbReference>
<keyword evidence="1" id="KW-0285">Flavoprotein</keyword>
<keyword evidence="4" id="KW-0503">Monooxygenase</keyword>
<evidence type="ECO:0000256" key="1">
    <source>
        <dbReference type="ARBA" id="ARBA00022630"/>
    </source>
</evidence>
<evidence type="ECO:0000256" key="2">
    <source>
        <dbReference type="ARBA" id="ARBA00022827"/>
    </source>
</evidence>
<dbReference type="SUPFAM" id="SSF51905">
    <property type="entry name" value="FAD/NAD(P)-binding domain"/>
    <property type="match status" value="1"/>
</dbReference>
<evidence type="ECO:0000256" key="3">
    <source>
        <dbReference type="ARBA" id="ARBA00023002"/>
    </source>
</evidence>
<keyword evidence="3" id="KW-0560">Oxidoreductase</keyword>
<dbReference type="PANTHER" id="PTHR46972:SF1">
    <property type="entry name" value="FAD DEPENDENT OXIDOREDUCTASE DOMAIN-CONTAINING PROTEIN"/>
    <property type="match status" value="1"/>
</dbReference>
<keyword evidence="2" id="KW-0274">FAD</keyword>
<evidence type="ECO:0000259" key="5">
    <source>
        <dbReference type="Pfam" id="PF01494"/>
    </source>
</evidence>
<reference evidence="7" key="1">
    <citation type="submission" date="2022-11" db="UniProtKB">
        <authorList>
            <consortium name="WormBaseParasite"/>
        </authorList>
    </citation>
    <scope>IDENTIFICATION</scope>
</reference>
<organism evidence="6 7">
    <name type="scientific">Ditylenchus dipsaci</name>
    <dbReference type="NCBI Taxonomy" id="166011"/>
    <lineage>
        <taxon>Eukaryota</taxon>
        <taxon>Metazoa</taxon>
        <taxon>Ecdysozoa</taxon>
        <taxon>Nematoda</taxon>
        <taxon>Chromadorea</taxon>
        <taxon>Rhabditida</taxon>
        <taxon>Tylenchina</taxon>
        <taxon>Tylenchomorpha</taxon>
        <taxon>Sphaerularioidea</taxon>
        <taxon>Anguinidae</taxon>
        <taxon>Anguininae</taxon>
        <taxon>Ditylenchus</taxon>
    </lineage>
</organism>
<dbReference type="AlphaFoldDB" id="A0A915D260"/>
<protein>
    <submittedName>
        <fullName evidence="7">FAD-binding domain-containing protein</fullName>
    </submittedName>
</protein>
<accession>A0A915D260</accession>
<dbReference type="Proteomes" id="UP000887574">
    <property type="component" value="Unplaced"/>
</dbReference>
<dbReference type="GO" id="GO:0004497">
    <property type="term" value="F:monooxygenase activity"/>
    <property type="evidence" value="ECO:0007669"/>
    <property type="project" value="UniProtKB-KW"/>
</dbReference>
<feature type="domain" description="FAD-binding" evidence="5">
    <location>
        <begin position="9"/>
        <end position="368"/>
    </location>
</feature>
<dbReference type="InterPro" id="IPR002938">
    <property type="entry name" value="FAD-bd"/>
</dbReference>
<dbReference type="GO" id="GO:0071949">
    <property type="term" value="F:FAD binding"/>
    <property type="evidence" value="ECO:0007669"/>
    <property type="project" value="InterPro"/>
</dbReference>
<evidence type="ECO:0000313" key="7">
    <source>
        <dbReference type="WBParaSite" id="jg14594"/>
    </source>
</evidence>
<sequence>MSKKPLKGVRVAIVGGGPSGLLLARLLQLNSGAIVTVYERSINQDSSYWSQGASLNLRPDSGFMAIKKAGLFEPFKQYYRTDSARFRLMDPAGNLIATRDMKKSDLEEESKEFVSPAIDRGRLTLLLLNSVKPGTVEWNKHFLSLSQENDSSYKISFEDGTFTMADVVVGSDGGRSKVRPFVTAIKPYYMGNTVLECKIKKVYEVSPRMHSLVDGGKTMIVGKKRFMILTTKEDGTMLFYPSFPADENRYKKNQIDWSSREQVVTWFNNEFPDYCNFWLELLEKVELPMLARPQYIMPTDQPWDHPPNITLIGDAAHVVPPYGGLGVNGALQDAYVLAKYLVNQDLYKTPQDAIEAYEKEMRKRMKTTVGMVYQFNAILHPTYPILVYTAARVYSALSYLCKFISNIFKKIISKEL</sequence>
<dbReference type="PRINTS" id="PR00420">
    <property type="entry name" value="RNGMNOXGNASE"/>
</dbReference>
<proteinExistence type="predicted"/>
<evidence type="ECO:0000256" key="4">
    <source>
        <dbReference type="ARBA" id="ARBA00023033"/>
    </source>
</evidence>
<name>A0A915D260_9BILA</name>